<dbReference type="AlphaFoldDB" id="A0A1E7R2W7"/>
<dbReference type="EMBL" id="MKKK01000045">
    <property type="protein sequence ID" value="OEY93633.1"/>
    <property type="molecule type" value="Genomic_DNA"/>
</dbReference>
<protein>
    <submittedName>
        <fullName evidence="2">Glycosyl transferase</fullName>
    </submittedName>
</protein>
<dbReference type="STRING" id="1262585.BJI46_04105"/>
<evidence type="ECO:0000313" key="3">
    <source>
        <dbReference type="Proteomes" id="UP000185895"/>
    </source>
</evidence>
<gene>
    <name evidence="2" type="ORF">BJI46_04105</name>
</gene>
<dbReference type="InterPro" id="IPR001173">
    <property type="entry name" value="Glyco_trans_2-like"/>
</dbReference>
<dbReference type="GO" id="GO:0016740">
    <property type="term" value="F:transferase activity"/>
    <property type="evidence" value="ECO:0007669"/>
    <property type="project" value="UniProtKB-KW"/>
</dbReference>
<evidence type="ECO:0000313" key="2">
    <source>
        <dbReference type="EMBL" id="OEY93633.1"/>
    </source>
</evidence>
<dbReference type="SUPFAM" id="SSF53448">
    <property type="entry name" value="Nucleotide-diphospho-sugar transferases"/>
    <property type="match status" value="1"/>
</dbReference>
<evidence type="ECO:0000259" key="1">
    <source>
        <dbReference type="Pfam" id="PF00535"/>
    </source>
</evidence>
<dbReference type="OrthoDB" id="9804335at2"/>
<proteinExistence type="predicted"/>
<name>A0A1E7R2W7_9GAMM</name>
<dbReference type="PANTHER" id="PTHR10859:SF91">
    <property type="entry name" value="DOLICHYL-PHOSPHATE BETA-GLUCOSYLTRANSFERASE"/>
    <property type="match status" value="1"/>
</dbReference>
<comment type="caution">
    <text evidence="2">The sequence shown here is derived from an EMBL/GenBank/DDBJ whole genome shotgun (WGS) entry which is preliminary data.</text>
</comment>
<reference evidence="2 3" key="1">
    <citation type="submission" date="2016-09" db="EMBL/GenBank/DDBJ databases">
        <authorList>
            <person name="Capua I."/>
            <person name="De Benedictis P."/>
            <person name="Joannis T."/>
            <person name="Lombin L.H."/>
            <person name="Cattoli G."/>
        </authorList>
    </citation>
    <scope>NUCLEOTIDE SEQUENCE [LARGE SCALE GENOMIC DNA]</scope>
    <source>
        <strain evidence="2 3">ANC 4671</strain>
    </source>
</reference>
<dbReference type="RefSeq" id="WP_070070448.1">
    <property type="nucleotide sequence ID" value="NZ_MKKK01000045.1"/>
</dbReference>
<dbReference type="InterPro" id="IPR029044">
    <property type="entry name" value="Nucleotide-diphossugar_trans"/>
</dbReference>
<dbReference type="GO" id="GO:0006487">
    <property type="term" value="P:protein N-linked glycosylation"/>
    <property type="evidence" value="ECO:0007669"/>
    <property type="project" value="TreeGrafter"/>
</dbReference>
<organism evidence="2 3">
    <name type="scientific">Acinetobacter qingfengensis</name>
    <dbReference type="NCBI Taxonomy" id="1262585"/>
    <lineage>
        <taxon>Bacteria</taxon>
        <taxon>Pseudomonadati</taxon>
        <taxon>Pseudomonadota</taxon>
        <taxon>Gammaproteobacteria</taxon>
        <taxon>Moraxellales</taxon>
        <taxon>Moraxellaceae</taxon>
        <taxon>Acinetobacter</taxon>
    </lineage>
</organism>
<dbReference type="Proteomes" id="UP000185895">
    <property type="component" value="Unassembled WGS sequence"/>
</dbReference>
<dbReference type="CDD" id="cd04179">
    <property type="entry name" value="DPM_DPG-synthase_like"/>
    <property type="match status" value="1"/>
</dbReference>
<dbReference type="PANTHER" id="PTHR10859">
    <property type="entry name" value="GLYCOSYL TRANSFERASE"/>
    <property type="match status" value="1"/>
</dbReference>
<dbReference type="Gene3D" id="3.90.550.10">
    <property type="entry name" value="Spore Coat Polysaccharide Biosynthesis Protein SpsA, Chain A"/>
    <property type="match status" value="1"/>
</dbReference>
<feature type="domain" description="Glycosyltransferase 2-like" evidence="1">
    <location>
        <begin position="5"/>
        <end position="145"/>
    </location>
</feature>
<dbReference type="Pfam" id="PF00535">
    <property type="entry name" value="Glycos_transf_2"/>
    <property type="match status" value="1"/>
</dbReference>
<accession>A0A1E7R2W7</accession>
<sequence length="243" mass="27786">MNACFILPVYNHPHYLHRLLAQLQSYALPVILIDDGSEQSCKQVIAELEQTYSITVLTHRQNMGKGQAVMTGLIYANQQGLSHALQLDVDGQHDWSDIDKFLSAAAQSPQAMIVGQPIFDQSVPKKRLYGRYATHVWVWINSLSLQIKDSMCGFRVYPVAMTCQMFERYHLTPRMGFDSEILVYLSWHGVTFINIATQVVYPKDGISHFDVWQDNLALSKMHGKLFLGMLKRAPRLIQRNFLD</sequence>
<keyword evidence="3" id="KW-1185">Reference proteome</keyword>
<keyword evidence="2" id="KW-0808">Transferase</keyword>